<accession>A0A2H0LQW5</accession>
<comment type="similarity">
    <text evidence="2">Belongs to the RmuC family.</text>
</comment>
<organism evidence="5 6">
    <name type="scientific">Candidatus Abzuiibacterium crystallinum</name>
    <dbReference type="NCBI Taxonomy" id="1974748"/>
    <lineage>
        <taxon>Bacteria</taxon>
        <taxon>Pseudomonadati</taxon>
        <taxon>Candidatus Omnitrophota</taxon>
        <taxon>Candidatus Abzuiibacterium</taxon>
    </lineage>
</organism>
<proteinExistence type="inferred from homology"/>
<dbReference type="PANTHER" id="PTHR30563:SF0">
    <property type="entry name" value="DNA RECOMBINATION PROTEIN RMUC"/>
    <property type="match status" value="1"/>
</dbReference>
<name>A0A2H0LQW5_9BACT</name>
<comment type="caution">
    <text evidence="5">The sequence shown here is derived from an EMBL/GenBank/DDBJ whole genome shotgun (WGS) entry which is preliminary data.</text>
</comment>
<evidence type="ECO:0000313" key="6">
    <source>
        <dbReference type="Proteomes" id="UP000230859"/>
    </source>
</evidence>
<dbReference type="Proteomes" id="UP000230859">
    <property type="component" value="Unassembled WGS sequence"/>
</dbReference>
<evidence type="ECO:0000256" key="2">
    <source>
        <dbReference type="ARBA" id="ARBA00009840"/>
    </source>
</evidence>
<dbReference type="GO" id="GO:0006310">
    <property type="term" value="P:DNA recombination"/>
    <property type="evidence" value="ECO:0007669"/>
    <property type="project" value="UniProtKB-KW"/>
</dbReference>
<evidence type="ECO:0000313" key="5">
    <source>
        <dbReference type="EMBL" id="PIQ86741.1"/>
    </source>
</evidence>
<keyword evidence="4" id="KW-0233">DNA recombination</keyword>
<dbReference type="InterPro" id="IPR003798">
    <property type="entry name" value="DNA_recombination_RmuC"/>
</dbReference>
<gene>
    <name evidence="5" type="ORF">COV74_03570</name>
</gene>
<protein>
    <recommendedName>
        <fullName evidence="7">DNA recombination protein RmuC</fullName>
    </recommendedName>
</protein>
<keyword evidence="3" id="KW-0175">Coiled coil</keyword>
<dbReference type="Pfam" id="PF02646">
    <property type="entry name" value="RmuC"/>
    <property type="match status" value="1"/>
</dbReference>
<evidence type="ECO:0000256" key="1">
    <source>
        <dbReference type="ARBA" id="ARBA00003416"/>
    </source>
</evidence>
<evidence type="ECO:0008006" key="7">
    <source>
        <dbReference type="Google" id="ProtNLM"/>
    </source>
</evidence>
<evidence type="ECO:0000256" key="4">
    <source>
        <dbReference type="ARBA" id="ARBA00023172"/>
    </source>
</evidence>
<reference evidence="5 6" key="1">
    <citation type="submission" date="2017-09" db="EMBL/GenBank/DDBJ databases">
        <title>Depth-based differentiation of microbial function through sediment-hosted aquifers and enrichment of novel symbionts in the deep terrestrial subsurface.</title>
        <authorList>
            <person name="Probst A.J."/>
            <person name="Ladd B."/>
            <person name="Jarett J.K."/>
            <person name="Geller-Mcgrath D.E."/>
            <person name="Sieber C.M."/>
            <person name="Emerson J.B."/>
            <person name="Anantharaman K."/>
            <person name="Thomas B.C."/>
            <person name="Malmstrom R."/>
            <person name="Stieglmeier M."/>
            <person name="Klingl A."/>
            <person name="Woyke T."/>
            <person name="Ryan C.M."/>
            <person name="Banfield J.F."/>
        </authorList>
    </citation>
    <scope>NUCLEOTIDE SEQUENCE [LARGE SCALE GENOMIC DNA]</scope>
    <source>
        <strain evidence="5">CG11_big_fil_rev_8_21_14_0_20_45_26</strain>
    </source>
</reference>
<dbReference type="PANTHER" id="PTHR30563">
    <property type="entry name" value="DNA RECOMBINATION PROTEIN RMUC"/>
    <property type="match status" value="1"/>
</dbReference>
<dbReference type="EMBL" id="PCVY01000034">
    <property type="protein sequence ID" value="PIQ86741.1"/>
    <property type="molecule type" value="Genomic_DNA"/>
</dbReference>
<dbReference type="AlphaFoldDB" id="A0A2H0LQW5"/>
<evidence type="ECO:0000256" key="3">
    <source>
        <dbReference type="ARBA" id="ARBA00023054"/>
    </source>
</evidence>
<comment type="function">
    <text evidence="1">Involved in DNA recombination.</text>
</comment>
<sequence length="365" mass="42094">MLIISGVLIVLVFLGVAWWLRHSLEKSIQRRFEEGSAKAIRDNLESILALASSTLEEKTKHVHDALEGKEKTFQNLVSEVQSQIKTYQQELKSTEHDRTLKFSEIMTIASRLTQTTEKLSQTLNTNNLRGQWGERIADDILKSVGLIEGVHYQANQQLESNANRPDFTFFLPDEHKVNMDVKFPVANLIKAQETEDEGEQKKYLKDFESDVKNRVFEIAKRDYVNPEENTVDFAILFVPAESIYAAIHQHCRNIFDVAEDKKVILAAPFTLIAILKIILQSFRYFHYEKRLQDMVVLIEKLGDDLSRFKDRFELLDDYIEKLRKAYDEINETSFKKVKSKIAKIEQYKTGSGPSIEASIGLEEKS</sequence>